<protein>
    <submittedName>
        <fullName evidence="1">Uncharacterized protein</fullName>
    </submittedName>
</protein>
<reference evidence="1 2" key="1">
    <citation type="submission" date="2014-12" db="EMBL/GenBank/DDBJ databases">
        <title>Frankia sp. BMG5.1 draft genome.</title>
        <authorList>
            <person name="Gtari M."/>
            <person name="Ghodhbane-Gtari F."/>
            <person name="Nouioui I."/>
            <person name="Ktari A."/>
            <person name="Hezbri K."/>
            <person name="Mimouni W."/>
            <person name="Sbissi I."/>
            <person name="Ayari A."/>
            <person name="Yamanaka T."/>
            <person name="Normand P."/>
            <person name="Tisa L.S."/>
            <person name="Boudabous A."/>
        </authorList>
    </citation>
    <scope>NUCLEOTIDE SEQUENCE [LARGE SCALE GENOMIC DNA]</scope>
    <source>
        <strain evidence="1 2">BMG5.1</strain>
    </source>
</reference>
<evidence type="ECO:0000313" key="2">
    <source>
        <dbReference type="Proteomes" id="UP000035425"/>
    </source>
</evidence>
<keyword evidence="2" id="KW-1185">Reference proteome</keyword>
<dbReference type="EMBL" id="JWIO01000006">
    <property type="protein sequence ID" value="KLL12284.1"/>
    <property type="molecule type" value="Genomic_DNA"/>
</dbReference>
<evidence type="ECO:0000313" key="1">
    <source>
        <dbReference type="EMBL" id="KLL12284.1"/>
    </source>
</evidence>
<organism evidence="1 2">
    <name type="scientific">Protofrankia coriariae</name>
    <dbReference type="NCBI Taxonomy" id="1562887"/>
    <lineage>
        <taxon>Bacteria</taxon>
        <taxon>Bacillati</taxon>
        <taxon>Actinomycetota</taxon>
        <taxon>Actinomycetes</taxon>
        <taxon>Frankiales</taxon>
        <taxon>Frankiaceae</taxon>
        <taxon>Protofrankia</taxon>
    </lineage>
</organism>
<proteinExistence type="predicted"/>
<sequence length="78" mass="8005">MSPRRLDGSSGIAAAGSWPRATIRLAASTNSTRGVNRRASASAMTAYARMITRSPGWTSRAAAPLIPMIPLPGGPAIA</sequence>
<accession>A0ABR5F6C9</accession>
<comment type="caution">
    <text evidence="1">The sequence shown here is derived from an EMBL/GenBank/DDBJ whole genome shotgun (WGS) entry which is preliminary data.</text>
</comment>
<dbReference type="Proteomes" id="UP000035425">
    <property type="component" value="Unassembled WGS sequence"/>
</dbReference>
<gene>
    <name evidence="1" type="ORF">FrCorBMG51_06245</name>
</gene>
<name>A0ABR5F6C9_9ACTN</name>